<comment type="caution">
    <text evidence="11">The sequence shown here is derived from an EMBL/GenBank/DDBJ whole genome shotgun (WGS) entry which is preliminary data.</text>
</comment>
<evidence type="ECO:0000256" key="4">
    <source>
        <dbReference type="ARBA" id="ARBA00022679"/>
    </source>
</evidence>
<gene>
    <name evidence="11" type="ORF">CLV96_2063</name>
</gene>
<dbReference type="Pfam" id="PF03062">
    <property type="entry name" value="MBOAT"/>
    <property type="match status" value="1"/>
</dbReference>
<dbReference type="Proteomes" id="UP000294684">
    <property type="component" value="Unassembled WGS sequence"/>
</dbReference>
<feature type="transmembrane region" description="Helical" evidence="10">
    <location>
        <begin position="432"/>
        <end position="457"/>
    </location>
</feature>
<dbReference type="AlphaFoldDB" id="A0A4R8MUK8"/>
<evidence type="ECO:0000256" key="7">
    <source>
        <dbReference type="ARBA" id="ARBA00023136"/>
    </source>
</evidence>
<evidence type="ECO:0000256" key="9">
    <source>
        <dbReference type="PIRNR" id="PIRNR016636"/>
    </source>
</evidence>
<name>A0A4R8MUK8_LEPME</name>
<protein>
    <submittedName>
        <fullName evidence="11">D-alanyl-lipoteichoic acid acyltransferase DltB (MBOAT superfamily)</fullName>
    </submittedName>
</protein>
<accession>A0A4R8MUK8</accession>
<feature type="transmembrane region" description="Helical" evidence="10">
    <location>
        <begin position="309"/>
        <end position="333"/>
    </location>
</feature>
<comment type="subcellular location">
    <subcellularLocation>
        <location evidence="1">Cell membrane</location>
        <topology evidence="1">Multi-pass membrane protein</topology>
    </subcellularLocation>
</comment>
<dbReference type="PANTHER" id="PTHR13285">
    <property type="entry name" value="ACYLTRANSFERASE"/>
    <property type="match status" value="1"/>
</dbReference>
<comment type="similarity">
    <text evidence="2 9">Belongs to the membrane-bound acyltransferase family.</text>
</comment>
<evidence type="ECO:0000256" key="8">
    <source>
        <dbReference type="ARBA" id="ARBA00023315"/>
    </source>
</evidence>
<evidence type="ECO:0000256" key="2">
    <source>
        <dbReference type="ARBA" id="ARBA00010323"/>
    </source>
</evidence>
<feature type="transmembrane region" description="Helical" evidence="10">
    <location>
        <begin position="73"/>
        <end position="96"/>
    </location>
</feature>
<dbReference type="EMBL" id="SORO01000001">
    <property type="protein sequence ID" value="TDY73044.1"/>
    <property type="molecule type" value="Genomic_DNA"/>
</dbReference>
<feature type="transmembrane region" description="Helical" evidence="10">
    <location>
        <begin position="116"/>
        <end position="137"/>
    </location>
</feature>
<evidence type="ECO:0000256" key="5">
    <source>
        <dbReference type="ARBA" id="ARBA00022692"/>
    </source>
</evidence>
<keyword evidence="8 9" id="KW-0012">Acyltransferase</keyword>
<evidence type="ECO:0000313" key="11">
    <source>
        <dbReference type="EMBL" id="TDY73044.1"/>
    </source>
</evidence>
<evidence type="ECO:0000313" key="12">
    <source>
        <dbReference type="Proteomes" id="UP000294684"/>
    </source>
</evidence>
<dbReference type="GeneID" id="79827362"/>
<dbReference type="OrthoDB" id="315088at2"/>
<reference evidence="11 12" key="1">
    <citation type="submission" date="2019-03" db="EMBL/GenBank/DDBJ databases">
        <title>Genomic Encyclopedia of Archaeal and Bacterial Type Strains, Phase II (KMG-II): from individual species to whole genera.</title>
        <authorList>
            <person name="Goeker M."/>
        </authorList>
    </citation>
    <scope>NUCLEOTIDE SEQUENCE [LARGE SCALE GENOMIC DNA]</scope>
    <source>
        <strain evidence="11 12">DSM 21537</strain>
    </source>
</reference>
<keyword evidence="7 9" id="KW-0472">Membrane</keyword>
<dbReference type="STRING" id="1193051.LEP1GSC017_1940"/>
<keyword evidence="5 10" id="KW-0812">Transmembrane</keyword>
<sequence length="460" mass="53909">MLFNSLVFVLFFVVLYTVYWQLNSRFQKLTILLGSLIFYGYWDVFFLVHFLLIVFINFIFYHFSNYQFNKTKITLVVILNMLNLVFFKYFYFLINIVTDIFGFQQIIEVTTKLPNIILPLAISFYTFQILAFQIDVYRGKIKSKVSLEDFTIFIMFFPQLIAGPIMRHTDFFKQLHSKKRFLELPYNAGGYLILLGVLKKVIIADNISPIIEPFFSHPENFDTFSALVSVYGFAIQIYCDFSGYCDIARGLALLLGYDIPVNFNAPYFSTSLKEFWQRWHITLSQWLRDYLYIALGGNRFGNFRTYFNLLITMILGGLWHGANYTFLVWGALHGLYLIIERVITNNKPNAQNVFIQIFKGLVVFHLVCLAWIFFRIEHIRDIQSIVQNLVSQSGARMPETPKLFRLIAVGFLLHTYEYFQSRLSLKFEYRKLLLPGLALLCGVLVLTLASNSAQFIYFQF</sequence>
<organism evidence="11 12">
    <name type="scientific">Leptospira meyeri</name>
    <dbReference type="NCBI Taxonomy" id="29508"/>
    <lineage>
        <taxon>Bacteria</taxon>
        <taxon>Pseudomonadati</taxon>
        <taxon>Spirochaetota</taxon>
        <taxon>Spirochaetia</taxon>
        <taxon>Leptospirales</taxon>
        <taxon>Leptospiraceae</taxon>
        <taxon>Leptospira</taxon>
    </lineage>
</organism>
<keyword evidence="12" id="KW-1185">Reference proteome</keyword>
<dbReference type="PANTHER" id="PTHR13285:SF23">
    <property type="entry name" value="TEICHOIC ACID D-ALANYLTRANSFERASE"/>
    <property type="match status" value="1"/>
</dbReference>
<keyword evidence="4 9" id="KW-0808">Transferase</keyword>
<dbReference type="InterPro" id="IPR004299">
    <property type="entry name" value="MBOAT_fam"/>
</dbReference>
<feature type="transmembrane region" description="Helical" evidence="10">
    <location>
        <begin position="42"/>
        <end position="61"/>
    </location>
</feature>
<dbReference type="GO" id="GO:0042121">
    <property type="term" value="P:alginic acid biosynthetic process"/>
    <property type="evidence" value="ECO:0007669"/>
    <property type="project" value="InterPro"/>
</dbReference>
<dbReference type="GO" id="GO:0005886">
    <property type="term" value="C:plasma membrane"/>
    <property type="evidence" value="ECO:0007669"/>
    <property type="project" value="UniProtKB-SubCell"/>
</dbReference>
<feature type="transmembrane region" description="Helical" evidence="10">
    <location>
        <begin position="5"/>
        <end position="22"/>
    </location>
</feature>
<evidence type="ECO:0000256" key="10">
    <source>
        <dbReference type="SAM" id="Phobius"/>
    </source>
</evidence>
<dbReference type="PIRSF" id="PIRSF500217">
    <property type="entry name" value="AlgI"/>
    <property type="match status" value="1"/>
</dbReference>
<feature type="transmembrane region" description="Helical" evidence="10">
    <location>
        <begin position="186"/>
        <end position="203"/>
    </location>
</feature>
<evidence type="ECO:0000256" key="1">
    <source>
        <dbReference type="ARBA" id="ARBA00004651"/>
    </source>
</evidence>
<evidence type="ECO:0000256" key="3">
    <source>
        <dbReference type="ARBA" id="ARBA00022475"/>
    </source>
</evidence>
<dbReference type="InterPro" id="IPR024194">
    <property type="entry name" value="Ac/AlaTfrase_AlgI/DltB"/>
</dbReference>
<keyword evidence="6 10" id="KW-1133">Transmembrane helix</keyword>
<dbReference type="GO" id="GO:0016746">
    <property type="term" value="F:acyltransferase activity"/>
    <property type="evidence" value="ECO:0007669"/>
    <property type="project" value="UniProtKB-KW"/>
</dbReference>
<proteinExistence type="inferred from homology"/>
<dbReference type="RefSeq" id="WP_004787031.1">
    <property type="nucleotide sequence ID" value="NZ_SORO01000001.1"/>
</dbReference>
<evidence type="ECO:0000256" key="6">
    <source>
        <dbReference type="ARBA" id="ARBA00022989"/>
    </source>
</evidence>
<dbReference type="InterPro" id="IPR028362">
    <property type="entry name" value="AlgI"/>
</dbReference>
<keyword evidence="3 9" id="KW-1003">Cell membrane</keyword>
<feature type="transmembrane region" description="Helical" evidence="10">
    <location>
        <begin position="353"/>
        <end position="374"/>
    </location>
</feature>
<dbReference type="InterPro" id="IPR051085">
    <property type="entry name" value="MB_O-acyltransferase"/>
</dbReference>
<dbReference type="PIRSF" id="PIRSF016636">
    <property type="entry name" value="AlgI_DltB"/>
    <property type="match status" value="1"/>
</dbReference>
<feature type="transmembrane region" description="Helical" evidence="10">
    <location>
        <begin position="149"/>
        <end position="166"/>
    </location>
</feature>